<dbReference type="EMBL" id="UINC01097864">
    <property type="protein sequence ID" value="SVC55927.1"/>
    <property type="molecule type" value="Genomic_DNA"/>
</dbReference>
<sequence>MGGSDDSQIQIPKTTILPEFKGSEEEKEYVPGQGTWADLAKAWAFALIFCAVSFGLAYPILQVCSILFLIVICLATFNTFMHPEKYIVGNFVPGDTSDSDSNSESES</sequence>
<keyword evidence="1" id="KW-0472">Membrane</keyword>
<accession>A0A382N6V3</accession>
<evidence type="ECO:0000313" key="2">
    <source>
        <dbReference type="EMBL" id="SVC55927.1"/>
    </source>
</evidence>
<proteinExistence type="predicted"/>
<protein>
    <submittedName>
        <fullName evidence="2">Uncharacterized protein</fullName>
    </submittedName>
</protein>
<keyword evidence="1" id="KW-1133">Transmembrane helix</keyword>
<gene>
    <name evidence="2" type="ORF">METZ01_LOCUS308781</name>
</gene>
<reference evidence="2" key="1">
    <citation type="submission" date="2018-05" db="EMBL/GenBank/DDBJ databases">
        <authorList>
            <person name="Lanie J.A."/>
            <person name="Ng W.-L."/>
            <person name="Kazmierczak K.M."/>
            <person name="Andrzejewski T.M."/>
            <person name="Davidsen T.M."/>
            <person name="Wayne K.J."/>
            <person name="Tettelin H."/>
            <person name="Glass J.I."/>
            <person name="Rusch D."/>
            <person name="Podicherti R."/>
            <person name="Tsui H.-C.T."/>
            <person name="Winkler M.E."/>
        </authorList>
    </citation>
    <scope>NUCLEOTIDE SEQUENCE</scope>
</reference>
<dbReference type="AlphaFoldDB" id="A0A382N6V3"/>
<evidence type="ECO:0000256" key="1">
    <source>
        <dbReference type="SAM" id="Phobius"/>
    </source>
</evidence>
<feature type="transmembrane region" description="Helical" evidence="1">
    <location>
        <begin position="42"/>
        <end position="75"/>
    </location>
</feature>
<organism evidence="2">
    <name type="scientific">marine metagenome</name>
    <dbReference type="NCBI Taxonomy" id="408172"/>
    <lineage>
        <taxon>unclassified sequences</taxon>
        <taxon>metagenomes</taxon>
        <taxon>ecological metagenomes</taxon>
    </lineage>
</organism>
<name>A0A382N6V3_9ZZZZ</name>
<keyword evidence="1" id="KW-0812">Transmembrane</keyword>